<dbReference type="Pfam" id="PF03449">
    <property type="entry name" value="GreA_GreB_N"/>
    <property type="match status" value="1"/>
</dbReference>
<dbReference type="InterPro" id="IPR036805">
    <property type="entry name" value="Tscrpt_elong_fac_GreA/B_N_sf"/>
</dbReference>
<evidence type="ECO:0000256" key="9">
    <source>
        <dbReference type="HAMAP-Rule" id="MF_00105"/>
    </source>
</evidence>
<dbReference type="Pfam" id="PF01272">
    <property type="entry name" value="GreA_GreB"/>
    <property type="match status" value="1"/>
</dbReference>
<dbReference type="HAMAP" id="MF_00105">
    <property type="entry name" value="GreA_GreB"/>
    <property type="match status" value="1"/>
</dbReference>
<keyword evidence="4" id="KW-0175">Coiled coil</keyword>
<reference evidence="13 14" key="1">
    <citation type="submission" date="2016-10" db="EMBL/GenBank/DDBJ databases">
        <authorList>
            <person name="de Groot N.N."/>
        </authorList>
    </citation>
    <scope>NUCLEOTIDE SEQUENCE [LARGE SCALE GENOMIC DNA]</scope>
    <source>
        <strain evidence="13 14">DSM 20678</strain>
    </source>
</reference>
<evidence type="ECO:0000256" key="7">
    <source>
        <dbReference type="ARBA" id="ARBA00024916"/>
    </source>
</evidence>
<dbReference type="RefSeq" id="WP_025748237.1">
    <property type="nucleotide sequence ID" value="NZ_FOXR01000041.1"/>
</dbReference>
<name>A0A1I5YBW3_9FIRM</name>
<protein>
    <recommendedName>
        <fullName evidence="2 9">Transcription elongation factor GreA</fullName>
    </recommendedName>
    <alternativeName>
        <fullName evidence="8 9">Transcript cleavage factor GreA</fullName>
    </alternativeName>
</protein>
<dbReference type="GO" id="GO:0070063">
    <property type="term" value="F:RNA polymerase binding"/>
    <property type="evidence" value="ECO:0007669"/>
    <property type="project" value="InterPro"/>
</dbReference>
<comment type="similarity">
    <text evidence="1 9 10">Belongs to the GreA/GreB family.</text>
</comment>
<dbReference type="PIRSF" id="PIRSF006092">
    <property type="entry name" value="GreA_GreB"/>
    <property type="match status" value="1"/>
</dbReference>
<dbReference type="InterPro" id="IPR001437">
    <property type="entry name" value="Tscrpt_elong_fac_GreA/B_C"/>
</dbReference>
<evidence type="ECO:0000256" key="2">
    <source>
        <dbReference type="ARBA" id="ARBA00013729"/>
    </source>
</evidence>
<dbReference type="InterPro" id="IPR018151">
    <property type="entry name" value="TF_GreA/GreB_CS"/>
</dbReference>
<dbReference type="Gene3D" id="3.10.50.30">
    <property type="entry name" value="Transcription elongation factor, GreA/GreB, C-terminal domain"/>
    <property type="match status" value="1"/>
</dbReference>
<evidence type="ECO:0000256" key="6">
    <source>
        <dbReference type="ARBA" id="ARBA00023163"/>
    </source>
</evidence>
<comment type="function">
    <text evidence="7 9 10">Necessary for efficient RNA polymerase transcription elongation past template-encoded arresting sites. The arresting sites in DNA have the property of trapping a certain fraction of elongating RNA polymerases that pass through, resulting in locked ternary complexes. Cleavage of the nascent transcript by cleavage factors such as GreA or GreB allows the resumption of elongation from the new 3'terminus. GreA releases sequences of 2 to 3 nucleotides.</text>
</comment>
<keyword evidence="3 9" id="KW-0805">Transcription regulation</keyword>
<dbReference type="EMBL" id="FOXR01000041">
    <property type="protein sequence ID" value="SFQ41620.1"/>
    <property type="molecule type" value="Genomic_DNA"/>
</dbReference>
<keyword evidence="13" id="KW-0251">Elongation factor</keyword>
<dbReference type="PROSITE" id="PS00829">
    <property type="entry name" value="GREAB_1"/>
    <property type="match status" value="1"/>
</dbReference>
<dbReference type="GO" id="GO:0003746">
    <property type="term" value="F:translation elongation factor activity"/>
    <property type="evidence" value="ECO:0007669"/>
    <property type="project" value="UniProtKB-KW"/>
</dbReference>
<evidence type="ECO:0000259" key="11">
    <source>
        <dbReference type="Pfam" id="PF01272"/>
    </source>
</evidence>
<feature type="domain" description="Transcription elongation factor GreA/GreB N-terminal" evidence="12">
    <location>
        <begin position="9"/>
        <end position="78"/>
    </location>
</feature>
<proteinExistence type="inferred from homology"/>
<evidence type="ECO:0000256" key="1">
    <source>
        <dbReference type="ARBA" id="ARBA00008213"/>
    </source>
</evidence>
<accession>A0A1I5YBW3</accession>
<evidence type="ECO:0000256" key="4">
    <source>
        <dbReference type="ARBA" id="ARBA00023054"/>
    </source>
</evidence>
<dbReference type="GO" id="GO:0003677">
    <property type="term" value="F:DNA binding"/>
    <property type="evidence" value="ECO:0007669"/>
    <property type="project" value="UniProtKB-UniRule"/>
</dbReference>
<keyword evidence="13" id="KW-0648">Protein biosynthesis</keyword>
<evidence type="ECO:0000256" key="10">
    <source>
        <dbReference type="RuleBase" id="RU000556"/>
    </source>
</evidence>
<dbReference type="InterPro" id="IPR036953">
    <property type="entry name" value="GreA/GreB_C_sf"/>
</dbReference>
<dbReference type="SUPFAM" id="SSF54534">
    <property type="entry name" value="FKBP-like"/>
    <property type="match status" value="1"/>
</dbReference>
<evidence type="ECO:0000259" key="12">
    <source>
        <dbReference type="Pfam" id="PF03449"/>
    </source>
</evidence>
<dbReference type="NCBIfam" id="NF001263">
    <property type="entry name" value="PRK00226.1-4"/>
    <property type="match status" value="1"/>
</dbReference>
<dbReference type="NCBIfam" id="NF001261">
    <property type="entry name" value="PRK00226.1-2"/>
    <property type="match status" value="1"/>
</dbReference>
<evidence type="ECO:0000256" key="8">
    <source>
        <dbReference type="ARBA" id="ARBA00030776"/>
    </source>
</evidence>
<keyword evidence="6 9" id="KW-0804">Transcription</keyword>
<keyword evidence="5 9" id="KW-0238">DNA-binding</keyword>
<keyword evidence="14" id="KW-1185">Reference proteome</keyword>
<evidence type="ECO:0000313" key="13">
    <source>
        <dbReference type="EMBL" id="SFQ41620.1"/>
    </source>
</evidence>
<dbReference type="SUPFAM" id="SSF46557">
    <property type="entry name" value="GreA transcript cleavage protein, N-terminal domain"/>
    <property type="match status" value="1"/>
</dbReference>
<dbReference type="InterPro" id="IPR022691">
    <property type="entry name" value="Tscrpt_elong_fac_GreA/B_N"/>
</dbReference>
<dbReference type="FunFam" id="1.10.287.180:FF:000001">
    <property type="entry name" value="Transcription elongation factor GreA"/>
    <property type="match status" value="1"/>
</dbReference>
<organism evidence="13 14">
    <name type="scientific">Caldicoprobacter faecalis</name>
    <dbReference type="NCBI Taxonomy" id="937334"/>
    <lineage>
        <taxon>Bacteria</taxon>
        <taxon>Bacillati</taxon>
        <taxon>Bacillota</taxon>
        <taxon>Clostridia</taxon>
        <taxon>Caldicoprobacterales</taxon>
        <taxon>Caldicoprobacteraceae</taxon>
        <taxon>Caldicoprobacter</taxon>
    </lineage>
</organism>
<dbReference type="GO" id="GO:0006354">
    <property type="term" value="P:DNA-templated transcription elongation"/>
    <property type="evidence" value="ECO:0007669"/>
    <property type="project" value="TreeGrafter"/>
</dbReference>
<dbReference type="STRING" id="937334.SAMN05444406_14112"/>
<dbReference type="NCBIfam" id="TIGR01462">
    <property type="entry name" value="greA"/>
    <property type="match status" value="1"/>
</dbReference>
<dbReference type="InterPro" id="IPR023459">
    <property type="entry name" value="Tscrpt_elong_fac_GreA/B_fam"/>
</dbReference>
<dbReference type="InterPro" id="IPR006359">
    <property type="entry name" value="Tscrpt_elong_fac_GreA"/>
</dbReference>
<dbReference type="FunFam" id="3.10.50.30:FF:000001">
    <property type="entry name" value="Transcription elongation factor GreA"/>
    <property type="match status" value="1"/>
</dbReference>
<dbReference type="GO" id="GO:0032784">
    <property type="term" value="P:regulation of DNA-templated transcription elongation"/>
    <property type="evidence" value="ECO:0007669"/>
    <property type="project" value="UniProtKB-UniRule"/>
</dbReference>
<dbReference type="PANTHER" id="PTHR30437">
    <property type="entry name" value="TRANSCRIPTION ELONGATION FACTOR GREA"/>
    <property type="match status" value="1"/>
</dbReference>
<dbReference type="InterPro" id="IPR028624">
    <property type="entry name" value="Tscrpt_elong_fac_GreA/B"/>
</dbReference>
<dbReference type="Gene3D" id="1.10.287.180">
    <property type="entry name" value="Transcription elongation factor, GreA/GreB, N-terminal domain"/>
    <property type="match status" value="1"/>
</dbReference>
<gene>
    <name evidence="9" type="primary">greA</name>
    <name evidence="13" type="ORF">SAMN05444406_14112</name>
</gene>
<evidence type="ECO:0000313" key="14">
    <source>
        <dbReference type="Proteomes" id="UP000198577"/>
    </source>
</evidence>
<dbReference type="OrthoDB" id="9808774at2"/>
<feature type="domain" description="Transcription elongation factor GreA/GreB C-terminal" evidence="11">
    <location>
        <begin position="85"/>
        <end position="159"/>
    </location>
</feature>
<evidence type="ECO:0000256" key="5">
    <source>
        <dbReference type="ARBA" id="ARBA00023125"/>
    </source>
</evidence>
<dbReference type="Proteomes" id="UP000198577">
    <property type="component" value="Unassembled WGS sequence"/>
</dbReference>
<sequence length="160" mass="17741">MAEDYKETILTQEGVAKLEEELRYLKTVKRKEVAERIKQAIAFGDLSENSEYDEAKNEQAFIEGRIVTLENLLRNAKVIDDEDISTDVVSIGVTVKLLDVETNDVVEYTIVGSTEANPAENRISNKSPVGKALLGKPVGAVVDVHVPDGVIKFKILEIRK</sequence>
<evidence type="ECO:0000256" key="3">
    <source>
        <dbReference type="ARBA" id="ARBA00023015"/>
    </source>
</evidence>
<dbReference type="AlphaFoldDB" id="A0A1I5YBW3"/>
<dbReference type="PANTHER" id="PTHR30437:SF4">
    <property type="entry name" value="TRANSCRIPTION ELONGATION FACTOR GREA"/>
    <property type="match status" value="1"/>
</dbReference>